<name>A0A5J6N6R9_9PROT</name>
<feature type="transmembrane region" description="Helical" evidence="6">
    <location>
        <begin position="64"/>
        <end position="88"/>
    </location>
</feature>
<feature type="transmembrane region" description="Helical" evidence="6">
    <location>
        <begin position="220"/>
        <end position="245"/>
    </location>
</feature>
<feature type="transmembrane region" description="Helical" evidence="6">
    <location>
        <begin position="176"/>
        <end position="200"/>
    </location>
</feature>
<feature type="transmembrane region" description="Helical" evidence="6">
    <location>
        <begin position="520"/>
        <end position="536"/>
    </location>
</feature>
<feature type="transmembrane region" description="Helical" evidence="6">
    <location>
        <begin position="446"/>
        <end position="464"/>
    </location>
</feature>
<accession>A0A5J6N6R9</accession>
<feature type="transmembrane region" description="Helical" evidence="6">
    <location>
        <begin position="298"/>
        <end position="320"/>
    </location>
</feature>
<dbReference type="Proteomes" id="UP000325797">
    <property type="component" value="Chromosome"/>
</dbReference>
<dbReference type="GO" id="GO:0022857">
    <property type="term" value="F:transmembrane transporter activity"/>
    <property type="evidence" value="ECO:0007669"/>
    <property type="project" value="InterPro"/>
</dbReference>
<keyword evidence="8" id="KW-1185">Reference proteome</keyword>
<feature type="transmembrane region" description="Helical" evidence="6">
    <location>
        <begin position="257"/>
        <end position="278"/>
    </location>
</feature>
<keyword evidence="5 6" id="KW-0472">Membrane</keyword>
<feature type="transmembrane region" description="Helical" evidence="6">
    <location>
        <begin position="95"/>
        <end position="114"/>
    </location>
</feature>
<organism evidence="7 8">
    <name type="scientific">Hypericibacter adhaerens</name>
    <dbReference type="NCBI Taxonomy" id="2602016"/>
    <lineage>
        <taxon>Bacteria</taxon>
        <taxon>Pseudomonadati</taxon>
        <taxon>Pseudomonadota</taxon>
        <taxon>Alphaproteobacteria</taxon>
        <taxon>Rhodospirillales</taxon>
        <taxon>Dongiaceae</taxon>
        <taxon>Hypericibacter</taxon>
    </lineage>
</organism>
<protein>
    <recommendedName>
        <fullName evidence="9">ABC transporter permease</fullName>
    </recommendedName>
</protein>
<dbReference type="AlphaFoldDB" id="A0A5J6N6R9"/>
<dbReference type="KEGG" id="hadh:FRZ61_46060"/>
<evidence type="ECO:0000256" key="6">
    <source>
        <dbReference type="SAM" id="Phobius"/>
    </source>
</evidence>
<reference evidence="7 8" key="1">
    <citation type="submission" date="2019-08" db="EMBL/GenBank/DDBJ databases">
        <title>Hyperibacter terrae gen. nov., sp. nov. and Hyperibacter viscosus sp. nov., two new members in the family Rhodospirillaceae isolated from the rhizosphere of Hypericum perforatum.</title>
        <authorList>
            <person name="Noviana Z."/>
        </authorList>
    </citation>
    <scope>NUCLEOTIDE SEQUENCE [LARGE SCALE GENOMIC DNA]</scope>
    <source>
        <strain evidence="7 8">R5959</strain>
    </source>
</reference>
<feature type="transmembrane region" description="Helical" evidence="6">
    <location>
        <begin position="570"/>
        <end position="589"/>
    </location>
</feature>
<feature type="transmembrane region" description="Helical" evidence="6">
    <location>
        <begin position="485"/>
        <end position="508"/>
    </location>
</feature>
<keyword evidence="2" id="KW-1003">Cell membrane</keyword>
<evidence type="ECO:0000256" key="2">
    <source>
        <dbReference type="ARBA" id="ARBA00022475"/>
    </source>
</evidence>
<evidence type="ECO:0000313" key="7">
    <source>
        <dbReference type="EMBL" id="QEX24665.1"/>
    </source>
</evidence>
<keyword evidence="4 6" id="KW-1133">Transmembrane helix</keyword>
<dbReference type="EMBL" id="CP042582">
    <property type="protein sequence ID" value="QEX24665.1"/>
    <property type="molecule type" value="Genomic_DNA"/>
</dbReference>
<evidence type="ECO:0000313" key="8">
    <source>
        <dbReference type="Proteomes" id="UP000325797"/>
    </source>
</evidence>
<feature type="transmembrane region" description="Helical" evidence="6">
    <location>
        <begin position="134"/>
        <end position="155"/>
    </location>
</feature>
<evidence type="ECO:0008006" key="9">
    <source>
        <dbReference type="Google" id="ProtNLM"/>
    </source>
</evidence>
<evidence type="ECO:0000256" key="5">
    <source>
        <dbReference type="ARBA" id="ARBA00023136"/>
    </source>
</evidence>
<feature type="transmembrane region" description="Helical" evidence="6">
    <location>
        <begin position="402"/>
        <end position="426"/>
    </location>
</feature>
<feature type="transmembrane region" description="Helical" evidence="6">
    <location>
        <begin position="372"/>
        <end position="390"/>
    </location>
</feature>
<feature type="transmembrane region" description="Helical" evidence="6">
    <location>
        <begin position="543"/>
        <end position="564"/>
    </location>
</feature>
<evidence type="ECO:0000256" key="3">
    <source>
        <dbReference type="ARBA" id="ARBA00022692"/>
    </source>
</evidence>
<feature type="transmembrane region" description="Helical" evidence="6">
    <location>
        <begin position="40"/>
        <end position="58"/>
    </location>
</feature>
<comment type="subcellular location">
    <subcellularLocation>
        <location evidence="1">Cell membrane</location>
        <topology evidence="1">Multi-pass membrane protein</topology>
    </subcellularLocation>
</comment>
<evidence type="ECO:0000256" key="4">
    <source>
        <dbReference type="ARBA" id="ARBA00022989"/>
    </source>
</evidence>
<dbReference type="InterPro" id="IPR001851">
    <property type="entry name" value="ABC_transp_permease"/>
</dbReference>
<dbReference type="GO" id="GO:0005886">
    <property type="term" value="C:plasma membrane"/>
    <property type="evidence" value="ECO:0007669"/>
    <property type="project" value="UniProtKB-SubCell"/>
</dbReference>
<sequence>MASGGEFTLDDWAQWMMACLPLMIAAIAQSQVVLSGGQGLAAGSTALFVNALLVRQMDGETGSILFWALAGPLLGGAIGLCNGYLIGFRRLPSTAVTMATGFVLTGLTLQLAGFEGLTVPDRFRGALLGDLPGGLPVPLVAGLVVLAIAIGLDRWRPGRRIRAAGRDIASPAASGHAAWILAAYVIAGIGYGASGVFLAAEIGSAEPTISAPSLLEIYTALILGGSAPRLCQGSVLGAALGALAIGTLTDLFSDLALPGYLVPATVGLLLLLGLRFAPAGDPVKPAFEPPAMTPWPRYLPALIATATLALAALLGFGNAILHIDPLLMLVVTLLAIAMASVIVIGHIDLSVPAIIGFAALATAQLSQGSDAALLWVVPAILLAGGLIGWANGQIGRRLQAPLVLTTLATAGALNSVTLFVASKFFLGATPLAIKNFLMNMAGVPEIGFLVLAVPLLLALAAFRWRSIQRWLQHMSDPAPQARSRASYPWVFAASGLLAAALGIMLPGYAGAISLTAPDPFMLPALLAVQLAGLCIARRGGNPIMIALTVPAVLLIDIVLVGLGVPAPFRTALLGAILLASIALHGAAPLRRVARRLGKAA</sequence>
<dbReference type="Pfam" id="PF02653">
    <property type="entry name" value="BPD_transp_2"/>
    <property type="match status" value="1"/>
</dbReference>
<keyword evidence="3 6" id="KW-0812">Transmembrane</keyword>
<evidence type="ECO:0000256" key="1">
    <source>
        <dbReference type="ARBA" id="ARBA00004651"/>
    </source>
</evidence>
<proteinExistence type="predicted"/>
<dbReference type="PANTHER" id="PTHR32196">
    <property type="entry name" value="ABC TRANSPORTER PERMEASE PROTEIN YPHD-RELATED-RELATED"/>
    <property type="match status" value="1"/>
</dbReference>
<feature type="transmembrane region" description="Helical" evidence="6">
    <location>
        <begin position="327"/>
        <end position="360"/>
    </location>
</feature>
<gene>
    <name evidence="7" type="ORF">FRZ61_46060</name>
</gene>